<dbReference type="InterPro" id="IPR036412">
    <property type="entry name" value="HAD-like_sf"/>
</dbReference>
<dbReference type="PROSITE" id="PS00154">
    <property type="entry name" value="ATPASE_E1_E2"/>
    <property type="match status" value="1"/>
</dbReference>
<evidence type="ECO:0000256" key="10">
    <source>
        <dbReference type="ARBA" id="ARBA00023136"/>
    </source>
</evidence>
<keyword evidence="5 11" id="KW-0479">Metal-binding</keyword>
<dbReference type="NCBIfam" id="TIGR01525">
    <property type="entry name" value="ATPase-IB_hvy"/>
    <property type="match status" value="1"/>
</dbReference>
<dbReference type="PRINTS" id="PR00943">
    <property type="entry name" value="CUATPASE"/>
</dbReference>
<keyword evidence="6 11" id="KW-0547">Nucleotide-binding</keyword>
<evidence type="ECO:0000256" key="7">
    <source>
        <dbReference type="ARBA" id="ARBA00022840"/>
    </source>
</evidence>
<feature type="domain" description="TRASH" evidence="13">
    <location>
        <begin position="36"/>
        <end position="74"/>
    </location>
</feature>
<organism evidence="14 15">
    <name type="scientific">Rhizobium chutanense</name>
    <dbReference type="NCBI Taxonomy" id="2035448"/>
    <lineage>
        <taxon>Bacteria</taxon>
        <taxon>Pseudomonadati</taxon>
        <taxon>Pseudomonadota</taxon>
        <taxon>Alphaproteobacteria</taxon>
        <taxon>Hyphomicrobiales</taxon>
        <taxon>Rhizobiaceae</taxon>
        <taxon>Rhizobium/Agrobacterium group</taxon>
        <taxon>Rhizobium</taxon>
    </lineage>
</organism>
<dbReference type="GO" id="GO:0060003">
    <property type="term" value="P:copper ion export"/>
    <property type="evidence" value="ECO:0007669"/>
    <property type="project" value="UniProtKB-ARBA"/>
</dbReference>
<dbReference type="InterPro" id="IPR059000">
    <property type="entry name" value="ATPase_P-type_domA"/>
</dbReference>
<feature type="transmembrane region" description="Helical" evidence="11">
    <location>
        <begin position="217"/>
        <end position="238"/>
    </location>
</feature>
<feature type="transmembrane region" description="Helical" evidence="11">
    <location>
        <begin position="186"/>
        <end position="205"/>
    </location>
</feature>
<dbReference type="SUPFAM" id="SSF47240">
    <property type="entry name" value="Ferritin-like"/>
    <property type="match status" value="2"/>
</dbReference>
<keyword evidence="4 11" id="KW-0812">Transmembrane</keyword>
<dbReference type="SFLD" id="SFLDS00003">
    <property type="entry name" value="Haloacid_Dehalogenase"/>
    <property type="match status" value="1"/>
</dbReference>
<feature type="transmembrane region" description="Helical" evidence="11">
    <location>
        <begin position="812"/>
        <end position="834"/>
    </location>
</feature>
<dbReference type="AlphaFoldDB" id="A0A2A6JFM8"/>
<dbReference type="GO" id="GO:0016491">
    <property type="term" value="F:oxidoreductase activity"/>
    <property type="evidence" value="ECO:0007669"/>
    <property type="project" value="InterPro"/>
</dbReference>
<dbReference type="InterPro" id="IPR008250">
    <property type="entry name" value="ATPase_P-typ_transduc_dom_A_sf"/>
</dbReference>
<dbReference type="RefSeq" id="WP_097611670.1">
    <property type="nucleotide sequence ID" value="NZ_NWSV01000004.1"/>
</dbReference>
<dbReference type="Gene3D" id="3.40.1110.10">
    <property type="entry name" value="Calcium-transporting ATPase, cytoplasmic domain N"/>
    <property type="match status" value="1"/>
</dbReference>
<dbReference type="GO" id="GO:0043682">
    <property type="term" value="F:P-type divalent copper transporter activity"/>
    <property type="evidence" value="ECO:0007669"/>
    <property type="project" value="TreeGrafter"/>
</dbReference>
<dbReference type="SMART" id="SM00746">
    <property type="entry name" value="TRASH"/>
    <property type="match status" value="2"/>
</dbReference>
<keyword evidence="15" id="KW-1185">Reference proteome</keyword>
<dbReference type="InterPro" id="IPR044492">
    <property type="entry name" value="P_typ_ATPase_HD_dom"/>
</dbReference>
<evidence type="ECO:0000256" key="3">
    <source>
        <dbReference type="ARBA" id="ARBA00022475"/>
    </source>
</evidence>
<dbReference type="GO" id="GO:0055070">
    <property type="term" value="P:copper ion homeostasis"/>
    <property type="evidence" value="ECO:0007669"/>
    <property type="project" value="TreeGrafter"/>
</dbReference>
<dbReference type="Gene3D" id="2.70.150.10">
    <property type="entry name" value="Calcium-transporting ATPase, cytoplasmic transduction domain A"/>
    <property type="match status" value="1"/>
</dbReference>
<dbReference type="NCBIfam" id="TIGR01511">
    <property type="entry name" value="ATPase-IB1_Cu"/>
    <property type="match status" value="1"/>
</dbReference>
<dbReference type="InterPro" id="IPR018303">
    <property type="entry name" value="ATPase_P-typ_P_site"/>
</dbReference>
<dbReference type="GO" id="GO:0005524">
    <property type="term" value="F:ATP binding"/>
    <property type="evidence" value="ECO:0007669"/>
    <property type="project" value="UniProtKB-UniRule"/>
</dbReference>
<gene>
    <name evidence="14" type="ORF">CO666_08780</name>
</gene>
<dbReference type="SUPFAM" id="SSF81653">
    <property type="entry name" value="Calcium ATPase, transduction domain A"/>
    <property type="match status" value="1"/>
</dbReference>
<feature type="domain" description="TRASH" evidence="13">
    <location>
        <begin position="82"/>
        <end position="120"/>
    </location>
</feature>
<dbReference type="InterPro" id="IPR027256">
    <property type="entry name" value="P-typ_ATPase_IB"/>
</dbReference>
<dbReference type="PANTHER" id="PTHR43520">
    <property type="entry name" value="ATP7, ISOFORM B"/>
    <property type="match status" value="1"/>
</dbReference>
<dbReference type="InterPro" id="IPR001757">
    <property type="entry name" value="P_typ_ATPase"/>
</dbReference>
<dbReference type="InterPro" id="IPR007029">
    <property type="entry name" value="YHS_dom"/>
</dbReference>
<protein>
    <submittedName>
        <fullName evidence="14">Copper-translocating P-type ATPase</fullName>
    </submittedName>
</protein>
<dbReference type="InterPro" id="IPR045800">
    <property type="entry name" value="HMBD"/>
</dbReference>
<feature type="transmembrane region" description="Helical" evidence="11">
    <location>
        <begin position="250"/>
        <end position="270"/>
    </location>
</feature>
<keyword evidence="8" id="KW-1278">Translocase</keyword>
<feature type="transmembrane region" description="Helical" evidence="11">
    <location>
        <begin position="443"/>
        <end position="465"/>
    </location>
</feature>
<dbReference type="InterPro" id="IPR023298">
    <property type="entry name" value="ATPase_P-typ_TM_dom_sf"/>
</dbReference>
<evidence type="ECO:0000256" key="12">
    <source>
        <dbReference type="SAM" id="MobiDB-lite"/>
    </source>
</evidence>
<dbReference type="Gene3D" id="3.40.50.1000">
    <property type="entry name" value="HAD superfamily/HAD-like"/>
    <property type="match status" value="1"/>
</dbReference>
<evidence type="ECO:0000256" key="6">
    <source>
        <dbReference type="ARBA" id="ARBA00022741"/>
    </source>
</evidence>
<evidence type="ECO:0000256" key="8">
    <source>
        <dbReference type="ARBA" id="ARBA00022967"/>
    </source>
</evidence>
<evidence type="ECO:0000313" key="15">
    <source>
        <dbReference type="Proteomes" id="UP000220768"/>
    </source>
</evidence>
<evidence type="ECO:0000256" key="2">
    <source>
        <dbReference type="ARBA" id="ARBA00006024"/>
    </source>
</evidence>
<comment type="similarity">
    <text evidence="2 11">Belongs to the cation transport ATPase (P-type) (TC 3.A.3) family. Type IB subfamily.</text>
</comment>
<dbReference type="SFLD" id="SFLDF00027">
    <property type="entry name" value="p-type_atpase"/>
    <property type="match status" value="1"/>
</dbReference>
<proteinExistence type="inferred from homology"/>
<dbReference type="Pfam" id="PF00702">
    <property type="entry name" value="Hydrolase"/>
    <property type="match status" value="1"/>
</dbReference>
<dbReference type="NCBIfam" id="TIGR01494">
    <property type="entry name" value="ATPase_P-type"/>
    <property type="match status" value="1"/>
</dbReference>
<dbReference type="InterPro" id="IPR023214">
    <property type="entry name" value="HAD_sf"/>
</dbReference>
<dbReference type="Pfam" id="PF04945">
    <property type="entry name" value="YHS"/>
    <property type="match status" value="2"/>
</dbReference>
<evidence type="ECO:0000256" key="4">
    <source>
        <dbReference type="ARBA" id="ARBA00022692"/>
    </source>
</evidence>
<feature type="transmembrane region" description="Helical" evidence="11">
    <location>
        <begin position="787"/>
        <end position="806"/>
    </location>
</feature>
<feature type="transmembrane region" description="Helical" evidence="11">
    <location>
        <begin position="290"/>
        <end position="308"/>
    </location>
</feature>
<evidence type="ECO:0000256" key="5">
    <source>
        <dbReference type="ARBA" id="ARBA00022723"/>
    </source>
</evidence>
<dbReference type="GO" id="GO:0016887">
    <property type="term" value="F:ATP hydrolysis activity"/>
    <property type="evidence" value="ECO:0007669"/>
    <property type="project" value="InterPro"/>
</dbReference>
<dbReference type="SUPFAM" id="SSF81665">
    <property type="entry name" value="Calcium ATPase, transmembrane domain M"/>
    <property type="match status" value="1"/>
</dbReference>
<dbReference type="GO" id="GO:0005507">
    <property type="term" value="F:copper ion binding"/>
    <property type="evidence" value="ECO:0007669"/>
    <property type="project" value="TreeGrafter"/>
</dbReference>
<reference evidence="14 15" key="1">
    <citation type="submission" date="2017-09" db="EMBL/GenBank/DDBJ databases">
        <title>Comparative genomics of rhizobia isolated from Phaseolus vulgaris in China.</title>
        <authorList>
            <person name="Tong W."/>
        </authorList>
    </citation>
    <scope>NUCLEOTIDE SEQUENCE [LARGE SCALE GENOMIC DNA]</scope>
    <source>
        <strain evidence="14 15">C5</strain>
    </source>
</reference>
<dbReference type="InterPro" id="IPR023299">
    <property type="entry name" value="ATPase_P-typ_cyto_dom_N"/>
</dbReference>
<evidence type="ECO:0000256" key="9">
    <source>
        <dbReference type="ARBA" id="ARBA00022989"/>
    </source>
</evidence>
<feature type="compositionally biased region" description="Basic and acidic residues" evidence="12">
    <location>
        <begin position="1"/>
        <end position="21"/>
    </location>
</feature>
<evidence type="ECO:0000256" key="1">
    <source>
        <dbReference type="ARBA" id="ARBA00004651"/>
    </source>
</evidence>
<dbReference type="Pfam" id="PF19335">
    <property type="entry name" value="HMBD"/>
    <property type="match status" value="1"/>
</dbReference>
<evidence type="ECO:0000256" key="11">
    <source>
        <dbReference type="RuleBase" id="RU362081"/>
    </source>
</evidence>
<name>A0A2A6JFM8_9HYPH</name>
<dbReference type="SUPFAM" id="SSF56784">
    <property type="entry name" value="HAD-like"/>
    <property type="match status" value="1"/>
</dbReference>
<comment type="subcellular location">
    <subcellularLocation>
        <location evidence="1">Cell membrane</location>
        <topology evidence="1">Multi-pass membrane protein</topology>
    </subcellularLocation>
</comment>
<evidence type="ECO:0000259" key="13">
    <source>
        <dbReference type="SMART" id="SM00746"/>
    </source>
</evidence>
<dbReference type="InterPro" id="IPR011017">
    <property type="entry name" value="TRASH_dom"/>
</dbReference>
<dbReference type="SFLD" id="SFLDG00002">
    <property type="entry name" value="C1.7:_P-type_atpase_like"/>
    <property type="match status" value="1"/>
</dbReference>
<dbReference type="FunFam" id="2.70.150.10:FF:000020">
    <property type="entry name" value="Copper-exporting P-type ATPase A"/>
    <property type="match status" value="1"/>
</dbReference>
<dbReference type="PRINTS" id="PR00119">
    <property type="entry name" value="CATATPASE"/>
</dbReference>
<keyword evidence="10 11" id="KW-0472">Membrane</keyword>
<keyword evidence="3 11" id="KW-1003">Cell membrane</keyword>
<comment type="caution">
    <text evidence="14">The sequence shown here is derived from an EMBL/GenBank/DDBJ whole genome shotgun (WGS) entry which is preliminary data.</text>
</comment>
<dbReference type="CDD" id="cd02094">
    <property type="entry name" value="P-type_ATPase_Cu-like"/>
    <property type="match status" value="1"/>
</dbReference>
<keyword evidence="9 11" id="KW-1133">Transmembrane helix</keyword>
<sequence length="841" mass="87555">MTIKHDHDHPHGHAHSDDHSCCGHGSKKAADAVTRDAVCGMTVDPQAGKPSFDHAGRLYHFCSEGCRTKFAAAPQDYLTAKDPVCGMSVDRSTAKHFLKAEGEKFYFCSAGCKAKFETDPSAYRDGQRPPAKPAPKGTLYTCPMHPEVISDRPGDCPKCGMALEPMGIPPTDEGPNPELVDFIRRLWVSAVLAVSLLALGMGPMLGLPLRDMIGEPLATYIELLLASPVVLWAALPFFRRAWASVVNRSPNMWTLIGLGVGTAYVYSVIATLAPDLFPMSFRGHGAAVPVYFEAAAVIVALVFVGQVLELKARERTGSAIRALLDLAPKTARRIAADGSESDVEVDEIQTGDRLRVRPGERVPVDGSVLEGQSTVDESMISGEPLPIEKSKGDALTGGTINKNGSLVMAAEKVGADTVLSRIVDMVAKAQRSRAPIQGAVDRVSAIFVPAVVAVAILAFLVWAAIGPEPSLAHALLAAVAVLIIACPCALGLATPMSIMIATGRGAQAGVLIKDAEALERFSKVGTLIVDKTGTLTEGKPKLTDIIVLGGVGEDRLLSLAASLERGSEHPLAEAIVSGAEERGVAFVDVTGFEATTGKGVQGLAGGARVALGNAAMLADLGIDPAGLSDKTEALRGDGKTVMFVVLDGALAGLVAVADRIKPTTAAAIKALHESGLKIVMATGDNKRTAEAVAKSLGIDEVRADMLPEGKKALIDELRARGAIVAMAGDGINDAPALAAADVGIAMGTGADVAMESAGITLVKGDLTGIVRARRLAEATMRNIRQNLGFAFGYNALGVPVAAGVLYPVFGLLLSPMIAAAAMSLSSVSVIVNALRLRFAKL</sequence>
<dbReference type="Proteomes" id="UP000220768">
    <property type="component" value="Unassembled WGS sequence"/>
</dbReference>
<keyword evidence="7 11" id="KW-0067">ATP-binding</keyword>
<feature type="region of interest" description="Disordered" evidence="12">
    <location>
        <begin position="1"/>
        <end position="22"/>
    </location>
</feature>
<evidence type="ECO:0000313" key="14">
    <source>
        <dbReference type="EMBL" id="PDT04820.1"/>
    </source>
</evidence>
<dbReference type="EMBL" id="NWSV01000004">
    <property type="protein sequence ID" value="PDT04820.1"/>
    <property type="molecule type" value="Genomic_DNA"/>
</dbReference>
<dbReference type="GO" id="GO:0005886">
    <property type="term" value="C:plasma membrane"/>
    <property type="evidence" value="ECO:0007669"/>
    <property type="project" value="UniProtKB-SubCell"/>
</dbReference>
<dbReference type="Pfam" id="PF00122">
    <property type="entry name" value="E1-E2_ATPase"/>
    <property type="match status" value="1"/>
</dbReference>
<dbReference type="InterPro" id="IPR009078">
    <property type="entry name" value="Ferritin-like_SF"/>
</dbReference>
<accession>A0A2A6JFM8</accession>
<feature type="transmembrane region" description="Helical" evidence="11">
    <location>
        <begin position="471"/>
        <end position="494"/>
    </location>
</feature>
<dbReference type="Gene3D" id="1.10.620.20">
    <property type="entry name" value="Ribonucleotide Reductase, subunit A"/>
    <property type="match status" value="2"/>
</dbReference>
<dbReference type="InterPro" id="IPR012348">
    <property type="entry name" value="RNR-like"/>
</dbReference>
<dbReference type="PANTHER" id="PTHR43520:SF8">
    <property type="entry name" value="P-TYPE CU(+) TRANSPORTER"/>
    <property type="match status" value="1"/>
</dbReference>